<evidence type="ECO:0000259" key="9">
    <source>
        <dbReference type="Pfam" id="PF04565"/>
    </source>
</evidence>
<evidence type="ECO:0000256" key="1">
    <source>
        <dbReference type="ARBA" id="ARBA00006835"/>
    </source>
</evidence>
<comment type="caution">
    <text evidence="11">The sequence shown here is derived from an EMBL/GenBank/DDBJ whole genome shotgun (WGS) entry which is preliminary data.</text>
</comment>
<gene>
    <name evidence="11" type="ORF">NQ314_017741</name>
</gene>
<dbReference type="Proteomes" id="UP001162156">
    <property type="component" value="Unassembled WGS sequence"/>
</dbReference>
<accession>A0AAV8WTS0</accession>
<dbReference type="Pfam" id="PF04565">
    <property type="entry name" value="RNA_pol_Rpb2_3"/>
    <property type="match status" value="1"/>
</dbReference>
<name>A0AAV8WTS0_9CUCU</name>
<keyword evidence="8" id="KW-0732">Signal</keyword>
<sequence>MNEKLQSWLVGLKLSILKLAKAANFTLTSTEIKKAAKYCGGIEYTLESFLATGTVHSVSGLGLMQDKGLTIVAENINRMRYMSHFRAVHRGAFFQEMRTTEARQLLPDAWGFICPVHTPDGAPCGLLNHLTMDCKITDVPDDEKVKNIPIVLTEYGMVPLKYSDTLDLKNSYVVQLDGRIIGYVPSNIAARLVDKLRLFKIKGKTVPNTLEIVLVPLKKTISQYPGLFLFTGPSRMMRPLCNLLTNKIELVGTFEQVYMDICVTPEEAYKGKL</sequence>
<dbReference type="GO" id="GO:0006351">
    <property type="term" value="P:DNA-templated transcription"/>
    <property type="evidence" value="ECO:0007669"/>
    <property type="project" value="InterPro"/>
</dbReference>
<feature type="domain" description="DNA-directed RNA polymerase I subunit RPA2" evidence="10">
    <location>
        <begin position="181"/>
        <end position="238"/>
    </location>
</feature>
<dbReference type="GO" id="GO:0003677">
    <property type="term" value="F:DNA binding"/>
    <property type="evidence" value="ECO:0007669"/>
    <property type="project" value="InterPro"/>
</dbReference>
<keyword evidence="6" id="KW-0804">Transcription</keyword>
<keyword evidence="12" id="KW-1185">Reference proteome</keyword>
<dbReference type="Pfam" id="PF06883">
    <property type="entry name" value="RNA_pol_Rpa2_4"/>
    <property type="match status" value="1"/>
</dbReference>
<dbReference type="SUPFAM" id="SSF64484">
    <property type="entry name" value="beta and beta-prime subunits of DNA dependent RNA-polymerase"/>
    <property type="match status" value="1"/>
</dbReference>
<protein>
    <recommendedName>
        <fullName evidence="2">DNA-directed RNA polymerase</fullName>
        <ecNumber evidence="2">2.7.7.6</ecNumber>
    </recommendedName>
</protein>
<dbReference type="EC" id="2.7.7.6" evidence="2"/>
<evidence type="ECO:0000259" key="10">
    <source>
        <dbReference type="Pfam" id="PF06883"/>
    </source>
</evidence>
<dbReference type="PANTHER" id="PTHR20856">
    <property type="entry name" value="DNA-DIRECTED RNA POLYMERASE I SUBUNIT 2"/>
    <property type="match status" value="1"/>
</dbReference>
<evidence type="ECO:0000256" key="6">
    <source>
        <dbReference type="ARBA" id="ARBA00023163"/>
    </source>
</evidence>
<evidence type="ECO:0000313" key="12">
    <source>
        <dbReference type="Proteomes" id="UP001162156"/>
    </source>
</evidence>
<dbReference type="GO" id="GO:0003899">
    <property type="term" value="F:DNA-directed RNA polymerase activity"/>
    <property type="evidence" value="ECO:0007669"/>
    <property type="project" value="UniProtKB-EC"/>
</dbReference>
<dbReference type="GO" id="GO:0005634">
    <property type="term" value="C:nucleus"/>
    <property type="evidence" value="ECO:0007669"/>
    <property type="project" value="InterPro"/>
</dbReference>
<keyword evidence="5" id="KW-0548">Nucleotidyltransferase</keyword>
<keyword evidence="4" id="KW-0808">Transferase</keyword>
<dbReference type="InterPro" id="IPR015712">
    <property type="entry name" value="DNA-dir_RNA_pol_su2"/>
</dbReference>
<organism evidence="11 12">
    <name type="scientific">Rhamnusium bicolor</name>
    <dbReference type="NCBI Taxonomy" id="1586634"/>
    <lineage>
        <taxon>Eukaryota</taxon>
        <taxon>Metazoa</taxon>
        <taxon>Ecdysozoa</taxon>
        <taxon>Arthropoda</taxon>
        <taxon>Hexapoda</taxon>
        <taxon>Insecta</taxon>
        <taxon>Pterygota</taxon>
        <taxon>Neoptera</taxon>
        <taxon>Endopterygota</taxon>
        <taxon>Coleoptera</taxon>
        <taxon>Polyphaga</taxon>
        <taxon>Cucujiformia</taxon>
        <taxon>Chrysomeloidea</taxon>
        <taxon>Cerambycidae</taxon>
        <taxon>Lepturinae</taxon>
        <taxon>Rhagiini</taxon>
        <taxon>Rhamnusium</taxon>
    </lineage>
</organism>
<evidence type="ECO:0000256" key="8">
    <source>
        <dbReference type="SAM" id="SignalP"/>
    </source>
</evidence>
<feature type="domain" description="RNA polymerase Rpb2" evidence="9">
    <location>
        <begin position="72"/>
        <end position="136"/>
    </location>
</feature>
<dbReference type="GO" id="GO:0032549">
    <property type="term" value="F:ribonucleoside binding"/>
    <property type="evidence" value="ECO:0007669"/>
    <property type="project" value="InterPro"/>
</dbReference>
<evidence type="ECO:0000313" key="11">
    <source>
        <dbReference type="EMBL" id="KAJ8929577.1"/>
    </source>
</evidence>
<keyword evidence="3" id="KW-0240">DNA-directed RNA polymerase</keyword>
<reference evidence="11" key="1">
    <citation type="journal article" date="2023" name="Insect Mol. Biol.">
        <title>Genome sequencing provides insights into the evolution of gene families encoding plant cell wall-degrading enzymes in longhorned beetles.</title>
        <authorList>
            <person name="Shin N.R."/>
            <person name="Okamura Y."/>
            <person name="Kirsch R."/>
            <person name="Pauchet Y."/>
        </authorList>
    </citation>
    <scope>NUCLEOTIDE SEQUENCE</scope>
    <source>
        <strain evidence="11">RBIC_L_NR</strain>
    </source>
</reference>
<dbReference type="AlphaFoldDB" id="A0AAV8WTS0"/>
<dbReference type="GO" id="GO:0000428">
    <property type="term" value="C:DNA-directed RNA polymerase complex"/>
    <property type="evidence" value="ECO:0007669"/>
    <property type="project" value="UniProtKB-KW"/>
</dbReference>
<evidence type="ECO:0000256" key="4">
    <source>
        <dbReference type="ARBA" id="ARBA00022679"/>
    </source>
</evidence>
<dbReference type="InterPro" id="IPR009674">
    <property type="entry name" value="Rpa2_dom_4"/>
</dbReference>
<dbReference type="InterPro" id="IPR007645">
    <property type="entry name" value="RNA_pol_Rpb2_3"/>
</dbReference>
<evidence type="ECO:0000256" key="5">
    <source>
        <dbReference type="ARBA" id="ARBA00022695"/>
    </source>
</evidence>
<evidence type="ECO:0000256" key="7">
    <source>
        <dbReference type="RuleBase" id="RU000434"/>
    </source>
</evidence>
<proteinExistence type="inferred from homology"/>
<evidence type="ECO:0000256" key="2">
    <source>
        <dbReference type="ARBA" id="ARBA00012418"/>
    </source>
</evidence>
<feature type="chain" id="PRO_5043967463" description="DNA-directed RNA polymerase" evidence="8">
    <location>
        <begin position="23"/>
        <end position="273"/>
    </location>
</feature>
<evidence type="ECO:0000256" key="3">
    <source>
        <dbReference type="ARBA" id="ARBA00022478"/>
    </source>
</evidence>
<comment type="similarity">
    <text evidence="1 7">Belongs to the RNA polymerase beta chain family.</text>
</comment>
<dbReference type="EMBL" id="JANEYF010004963">
    <property type="protein sequence ID" value="KAJ8929577.1"/>
    <property type="molecule type" value="Genomic_DNA"/>
</dbReference>
<feature type="signal peptide" evidence="8">
    <location>
        <begin position="1"/>
        <end position="22"/>
    </location>
</feature>
<dbReference type="Gene3D" id="3.90.1100.10">
    <property type="match status" value="1"/>
</dbReference>